<sequence>MLRRSVNGWRNELPNAWVLTMRNAITVHNNPMPLLEFQGQRLTSPTPADFAQAEKLSKLDMRSRPAGGPTARKKGEDCGPALWYCLDQNQPYGSDLFFNCWASCWAMSTSSRSCPPACAPISPIRSSASRAPLRLDNSFSSPLSLSWRRIISPCMAETINPAEDSPLRFNNSMSDTTSWGTLTVKSCDFAFLFAEAIGVTPLFICVSVYAKMKHKKALTCVSHKIKVKHILSTGKTQQSYKAAKPGSVGTLTGPLTTTVNASNEAAMSNITTAPQRFTFLFLAVVRANPQAHPHREQITAVSEREARSLLAGRFVLVFAGRLPALGVAHG</sequence>
<dbReference type="EMBL" id="CP033893">
    <property type="protein sequence ID" value="QDL34660.1"/>
    <property type="molecule type" value="Genomic_DNA"/>
</dbReference>
<protein>
    <submittedName>
        <fullName evidence="1">Host cell division inhibitor Icd-like protein</fullName>
    </submittedName>
</protein>
<evidence type="ECO:0000313" key="2">
    <source>
        <dbReference type="Proteomes" id="UP000317572"/>
    </source>
</evidence>
<dbReference type="AlphaFoldDB" id="A0A515D2S1"/>
<gene>
    <name evidence="1" type="ORF">EGO53_24085</name>
</gene>
<accession>A0A515D2S1</accession>
<dbReference type="Proteomes" id="UP000317572">
    <property type="component" value="Chromosome"/>
</dbReference>
<proteinExistence type="predicted"/>
<dbReference type="NCBIfam" id="NF033153">
    <property type="entry name" value="phage_ICD_like"/>
    <property type="match status" value="1"/>
</dbReference>
<evidence type="ECO:0000313" key="1">
    <source>
        <dbReference type="EMBL" id="QDL34660.1"/>
    </source>
</evidence>
<reference evidence="1 2" key="1">
    <citation type="submission" date="2018-11" db="EMBL/GenBank/DDBJ databases">
        <title>The first complete genome of Serratia liquefaciens isolated from metalophyte plant revel distinctness adaptive mechanisms in an extreme habitat.</title>
        <authorList>
            <person name="Caneschi W.L."/>
            <person name="Sanchez A.B."/>
            <person name="Felestrino E.B."/>
            <person name="Assis R.A.B."/>
            <person name="Lemes C.G.C."/>
            <person name="Cordeiro I.F."/>
            <person name="Fonseca N.P."/>
            <person name="Villa M."/>
            <person name="Vieira I.T."/>
            <person name="Moraes L.A."/>
            <person name="Kamino L.H.Y."/>
            <person name="do Carmo F."/>
            <person name="Garcia C.M."/>
            <person name="Almeida N.F."/>
            <person name="Silva R.S."/>
            <person name="Ferro J.A."/>
            <person name="Ferro M.I.T."/>
            <person name="Varani A.M."/>
            <person name="Ferreira R.M."/>
            <person name="dos Santos V.L."/>
            <person name="Silva U.C."/>
            <person name="Setubal J.C."/>
            <person name="Moreira L.M."/>
        </authorList>
    </citation>
    <scope>NUCLEOTIDE SEQUENCE [LARGE SCALE GENOMIC DNA]</scope>
    <source>
        <strain evidence="1 2">FG3</strain>
    </source>
</reference>
<organism evidence="1 2">
    <name type="scientific">Serratia liquefaciens</name>
    <dbReference type="NCBI Taxonomy" id="614"/>
    <lineage>
        <taxon>Bacteria</taxon>
        <taxon>Pseudomonadati</taxon>
        <taxon>Pseudomonadota</taxon>
        <taxon>Gammaproteobacteria</taxon>
        <taxon>Enterobacterales</taxon>
        <taxon>Yersiniaceae</taxon>
        <taxon>Serratia</taxon>
    </lineage>
</organism>
<name>A0A515D2S1_SERLI</name>